<dbReference type="GO" id="GO:0004181">
    <property type="term" value="F:metallocarboxypeptidase activity"/>
    <property type="evidence" value="ECO:0007669"/>
    <property type="project" value="InterPro"/>
</dbReference>
<evidence type="ECO:0000256" key="3">
    <source>
        <dbReference type="ARBA" id="ARBA00022670"/>
    </source>
</evidence>
<dbReference type="OrthoDB" id="1119199at2"/>
<dbReference type="PANTHER" id="PTHR11705:SF143">
    <property type="entry name" value="SLL0236 PROTEIN"/>
    <property type="match status" value="1"/>
</dbReference>
<comment type="cofactor">
    <cofactor evidence="1">
        <name>Zn(2+)</name>
        <dbReference type="ChEBI" id="CHEBI:29105"/>
    </cofactor>
</comment>
<evidence type="ECO:0000256" key="2">
    <source>
        <dbReference type="ARBA" id="ARBA00005988"/>
    </source>
</evidence>
<protein>
    <submittedName>
        <fullName evidence="9">Peptidase M14</fullName>
    </submittedName>
</protein>
<keyword evidence="4" id="KW-0378">Hydrolase</keyword>
<comment type="caution">
    <text evidence="9">The sequence shown here is derived from an EMBL/GenBank/DDBJ whole genome shotgun (WGS) entry which is preliminary data.</text>
</comment>
<keyword evidence="3" id="KW-0645">Protease</keyword>
<dbReference type="RefSeq" id="WP_140589233.1">
    <property type="nucleotide sequence ID" value="NZ_VFWZ01000001.1"/>
</dbReference>
<comment type="similarity">
    <text evidence="2 7">Belongs to the peptidase M14 family.</text>
</comment>
<dbReference type="InterPro" id="IPR000834">
    <property type="entry name" value="Peptidase_M14"/>
</dbReference>
<evidence type="ECO:0000256" key="5">
    <source>
        <dbReference type="ARBA" id="ARBA00022833"/>
    </source>
</evidence>
<dbReference type="GO" id="GO:0008270">
    <property type="term" value="F:zinc ion binding"/>
    <property type="evidence" value="ECO:0007669"/>
    <property type="project" value="InterPro"/>
</dbReference>
<dbReference type="GO" id="GO:0005615">
    <property type="term" value="C:extracellular space"/>
    <property type="evidence" value="ECO:0007669"/>
    <property type="project" value="TreeGrafter"/>
</dbReference>
<name>A0A504JMN5_9FLAO</name>
<organism evidence="9 10">
    <name type="scientific">Aquimarina algicola</name>
    <dbReference type="NCBI Taxonomy" id="2589995"/>
    <lineage>
        <taxon>Bacteria</taxon>
        <taxon>Pseudomonadati</taxon>
        <taxon>Bacteroidota</taxon>
        <taxon>Flavobacteriia</taxon>
        <taxon>Flavobacteriales</taxon>
        <taxon>Flavobacteriaceae</taxon>
        <taxon>Aquimarina</taxon>
    </lineage>
</organism>
<sequence length="387" mass="44130">MNIQNLQDWFHKYSNSSLSGRYIHLDHISPILNELSQSSRVEVSEIGFSEDKLPIYLLKLGKGTKKLLFWSQMHGNESTTTKAVVDFLHLLIDPSNDIANTILENCTLYIIPILSPDGAKTYTRLNHNKVDLNRDAQDRTQKESNVLDKLIKDIQPDVAFNLHGQRTIFAVGATKYPATVSFLSPAGDHERTITADRKIAMEIISKMNDTVQQFIPNQVGRYDDSFNINCVGDTLANRGIPTILFEAGHYPDDWDRDKTRSFIFYALLVSSHFIATNVITGQHYKDYFLIPENEKLFYDIIIRNVILDGKNVDIAIQYEEKLIDNHINFLPKVAKIGALQNYIGHKEILGQKRVIQNENVTVEIVPSVKLLKFHLDSELFLIESIKS</sequence>
<dbReference type="Gene3D" id="3.40.630.10">
    <property type="entry name" value="Zn peptidases"/>
    <property type="match status" value="1"/>
</dbReference>
<keyword evidence="5" id="KW-0862">Zinc</keyword>
<dbReference type="Pfam" id="PF00246">
    <property type="entry name" value="Peptidase_M14"/>
    <property type="match status" value="1"/>
</dbReference>
<evidence type="ECO:0000256" key="1">
    <source>
        <dbReference type="ARBA" id="ARBA00001947"/>
    </source>
</evidence>
<keyword evidence="6" id="KW-0482">Metalloprotease</keyword>
<dbReference type="EMBL" id="VFWZ01000001">
    <property type="protein sequence ID" value="TPN89048.1"/>
    <property type="molecule type" value="Genomic_DNA"/>
</dbReference>
<proteinExistence type="inferred from homology"/>
<dbReference type="AlphaFoldDB" id="A0A504JMN5"/>
<keyword evidence="10" id="KW-1185">Reference proteome</keyword>
<accession>A0A504JMN5</accession>
<gene>
    <name evidence="9" type="ORF">FHK87_02180</name>
</gene>
<evidence type="ECO:0000313" key="9">
    <source>
        <dbReference type="EMBL" id="TPN89048.1"/>
    </source>
</evidence>
<evidence type="ECO:0000256" key="4">
    <source>
        <dbReference type="ARBA" id="ARBA00022801"/>
    </source>
</evidence>
<dbReference type="SUPFAM" id="SSF53187">
    <property type="entry name" value="Zn-dependent exopeptidases"/>
    <property type="match status" value="1"/>
</dbReference>
<feature type="domain" description="Peptidase M14" evidence="8">
    <location>
        <begin position="21"/>
        <end position="312"/>
    </location>
</feature>
<dbReference type="GO" id="GO:0006508">
    <property type="term" value="P:proteolysis"/>
    <property type="evidence" value="ECO:0007669"/>
    <property type="project" value="UniProtKB-KW"/>
</dbReference>
<evidence type="ECO:0000259" key="8">
    <source>
        <dbReference type="PROSITE" id="PS52035"/>
    </source>
</evidence>
<reference evidence="9 10" key="1">
    <citation type="submission" date="2019-06" db="EMBL/GenBank/DDBJ databases">
        <authorList>
            <person name="Meng X."/>
        </authorList>
    </citation>
    <scope>NUCLEOTIDE SEQUENCE [LARGE SCALE GENOMIC DNA]</scope>
    <source>
        <strain evidence="9 10">M625</strain>
    </source>
</reference>
<dbReference type="PANTHER" id="PTHR11705">
    <property type="entry name" value="PROTEASE FAMILY M14 CARBOXYPEPTIDASE A,B"/>
    <property type="match status" value="1"/>
</dbReference>
<dbReference type="Proteomes" id="UP000315540">
    <property type="component" value="Unassembled WGS sequence"/>
</dbReference>
<evidence type="ECO:0000256" key="7">
    <source>
        <dbReference type="PROSITE-ProRule" id="PRU01379"/>
    </source>
</evidence>
<comment type="caution">
    <text evidence="7">Lacks conserved residue(s) required for the propagation of feature annotation.</text>
</comment>
<dbReference type="PROSITE" id="PS52035">
    <property type="entry name" value="PEPTIDASE_M14"/>
    <property type="match status" value="1"/>
</dbReference>
<evidence type="ECO:0000313" key="10">
    <source>
        <dbReference type="Proteomes" id="UP000315540"/>
    </source>
</evidence>
<evidence type="ECO:0000256" key="6">
    <source>
        <dbReference type="ARBA" id="ARBA00023049"/>
    </source>
</evidence>